<dbReference type="InterPro" id="IPR037359">
    <property type="entry name" value="NST/OST"/>
</dbReference>
<dbReference type="OrthoDB" id="411451at2759"/>
<reference evidence="5" key="2">
    <citation type="submission" date="2019-06" db="EMBL/GenBank/DDBJ databases">
        <title>Genomics analysis of Aphanomyces spp. identifies a new class of oomycete effector associated with host adaptation.</title>
        <authorList>
            <person name="Gaulin E."/>
        </authorList>
    </citation>
    <scope>NUCLEOTIDE SEQUENCE</scope>
    <source>
        <strain evidence="5">CBS 578.67</strain>
    </source>
</reference>
<protein>
    <submittedName>
        <fullName evidence="6">Aste57867_15300 protein</fullName>
    </submittedName>
</protein>
<comment type="similarity">
    <text evidence="1">Belongs to the aspartyl/asparaginyl beta-hydroxylase family.</text>
</comment>
<evidence type="ECO:0000256" key="3">
    <source>
        <dbReference type="PIRSR" id="PIRSR637359-2"/>
    </source>
</evidence>
<dbReference type="Gene3D" id="2.60.120.330">
    <property type="entry name" value="B-lactam Antibiotic, Isopenicillin N Synthase, Chain"/>
    <property type="match status" value="1"/>
</dbReference>
<evidence type="ECO:0000256" key="1">
    <source>
        <dbReference type="ARBA" id="ARBA00007730"/>
    </source>
</evidence>
<feature type="domain" description="Aspartyl/asparaginy/proline hydroxylase" evidence="4">
    <location>
        <begin position="123"/>
        <end position="212"/>
    </location>
</feature>
<dbReference type="PANTHER" id="PTHR10605:SF56">
    <property type="entry name" value="BIFUNCTIONAL HEPARAN SULFATE N-DEACETYLASE_N-SULFOTRANSFERASE"/>
    <property type="match status" value="1"/>
</dbReference>
<feature type="binding site" evidence="3">
    <location>
        <position position="481"/>
    </location>
    <ligand>
        <name>3'-phosphoadenylyl sulfate</name>
        <dbReference type="ChEBI" id="CHEBI:58339"/>
    </ligand>
</feature>
<dbReference type="InterPro" id="IPR027417">
    <property type="entry name" value="P-loop_NTPase"/>
</dbReference>
<dbReference type="GO" id="GO:0008146">
    <property type="term" value="F:sulfotransferase activity"/>
    <property type="evidence" value="ECO:0007669"/>
    <property type="project" value="InterPro"/>
</dbReference>
<dbReference type="AlphaFoldDB" id="A0A485L2U7"/>
<proteinExistence type="inferred from homology"/>
<evidence type="ECO:0000313" key="5">
    <source>
        <dbReference type="EMBL" id="KAF0693801.1"/>
    </source>
</evidence>
<dbReference type="InterPro" id="IPR007803">
    <property type="entry name" value="Asp/Arg/Pro-Hydrxlase"/>
</dbReference>
<dbReference type="PANTHER" id="PTHR10605">
    <property type="entry name" value="HEPARAN SULFATE SULFOTRANSFERASE"/>
    <property type="match status" value="1"/>
</dbReference>
<sequence length="654" mass="73928">MQAAPLPPRGQVPLADKRRPSEVLLAEDPHLKIVCATTRATDVDVSKLQEALLAVTDERWSEEYQKTQNVSLRRPFHDKVGVNKIICIFSDNHLESVYMLPEWDNWKHLLVPIFDLLEIPLHRVVRALFARMPPKTLIPAHHDNGPWVARTHRIHVPLVTFPEVEFNSGIEETSMQRYAFNAGTVVELNNAAKHSVYNGADKWRVHLIFDVLEDKAPTPTVTTLAAGQLCRQVRGRVELVSAEEQTRTDEASRKGMELLGALKKRLPRAEGERLATATRHFFIEQITATEFATLVRETSPAEMHVDVVAMLRAVDPVMAAEAETALADLTKAFGPSYCILGVQKCGTTSLYRHLGQHPLVLNGKRREPHFFDWFWDHATALPLTASQASLTGQILQRYAFLSDATVAETRAPSDSKEETSSTYSTHDMRCKYLLSVQAPLELFESPMLLADSTPSYLLYGAPIAQRIKHMIPHIRFIVMLRDPVQRAYSHYHMTADPTGTPFQLKMREAVAGKTFDEVMDEDMALLHEVHADPTSLAAFQTYANHLPQTHGCHSYLGRGLYALQLRIWFTHFPRDQFLILNVDNMDTPSSTQATLNRVCAFLRLPPFELQDTSRQNTRAYPPMDDATRAKWAAFYAPHNAALAELVPDLDFHWT</sequence>
<organism evidence="6 7">
    <name type="scientific">Aphanomyces stellatus</name>
    <dbReference type="NCBI Taxonomy" id="120398"/>
    <lineage>
        <taxon>Eukaryota</taxon>
        <taxon>Sar</taxon>
        <taxon>Stramenopiles</taxon>
        <taxon>Oomycota</taxon>
        <taxon>Saprolegniomycetes</taxon>
        <taxon>Saprolegniales</taxon>
        <taxon>Verrucalvaceae</taxon>
        <taxon>Aphanomyces</taxon>
    </lineage>
</organism>
<gene>
    <name evidence="6" type="primary">Aste57867_15300</name>
    <name evidence="5" type="ORF">As57867_015244</name>
    <name evidence="6" type="ORF">ASTE57867_15300</name>
</gene>
<evidence type="ECO:0000313" key="6">
    <source>
        <dbReference type="EMBL" id="VFT92109.1"/>
    </source>
</evidence>
<dbReference type="Pfam" id="PF13469">
    <property type="entry name" value="Sulfotransfer_3"/>
    <property type="match status" value="1"/>
</dbReference>
<evidence type="ECO:0000313" key="7">
    <source>
        <dbReference type="Proteomes" id="UP000332933"/>
    </source>
</evidence>
<keyword evidence="7" id="KW-1185">Reference proteome</keyword>
<evidence type="ECO:0000259" key="4">
    <source>
        <dbReference type="Pfam" id="PF05118"/>
    </source>
</evidence>
<name>A0A485L2U7_9STRA</name>
<reference evidence="6 7" key="1">
    <citation type="submission" date="2019-03" db="EMBL/GenBank/DDBJ databases">
        <authorList>
            <person name="Gaulin E."/>
            <person name="Dumas B."/>
        </authorList>
    </citation>
    <scope>NUCLEOTIDE SEQUENCE [LARGE SCALE GENOMIC DNA]</scope>
    <source>
        <strain evidence="6">CBS 568.67</strain>
    </source>
</reference>
<evidence type="ECO:0000256" key="2">
    <source>
        <dbReference type="ARBA" id="ARBA00022679"/>
    </source>
</evidence>
<dbReference type="InterPro" id="IPR027443">
    <property type="entry name" value="IPNS-like_sf"/>
</dbReference>
<dbReference type="Pfam" id="PF05118">
    <property type="entry name" value="Asp_Arg_Hydrox"/>
    <property type="match status" value="1"/>
</dbReference>
<feature type="binding site" evidence="3">
    <location>
        <position position="489"/>
    </location>
    <ligand>
        <name>3'-phosphoadenylyl sulfate</name>
        <dbReference type="ChEBI" id="CHEBI:58339"/>
    </ligand>
</feature>
<dbReference type="EMBL" id="VJMH01005645">
    <property type="protein sequence ID" value="KAF0693801.1"/>
    <property type="molecule type" value="Genomic_DNA"/>
</dbReference>
<keyword evidence="2" id="KW-0808">Transferase</keyword>
<dbReference type="SUPFAM" id="SSF52540">
    <property type="entry name" value="P-loop containing nucleoside triphosphate hydrolases"/>
    <property type="match status" value="1"/>
</dbReference>
<dbReference type="Proteomes" id="UP000332933">
    <property type="component" value="Unassembled WGS sequence"/>
</dbReference>
<dbReference type="Gene3D" id="3.40.50.300">
    <property type="entry name" value="P-loop containing nucleotide triphosphate hydrolases"/>
    <property type="match status" value="1"/>
</dbReference>
<dbReference type="EMBL" id="CAADRA010005666">
    <property type="protein sequence ID" value="VFT92109.1"/>
    <property type="molecule type" value="Genomic_DNA"/>
</dbReference>
<accession>A0A485L2U7</accession>
<dbReference type="SUPFAM" id="SSF51197">
    <property type="entry name" value="Clavaminate synthase-like"/>
    <property type="match status" value="1"/>
</dbReference>